<keyword evidence="2" id="KW-0812">Transmembrane</keyword>
<evidence type="ECO:0000256" key="1">
    <source>
        <dbReference type="SAM" id="MobiDB-lite"/>
    </source>
</evidence>
<dbReference type="STRING" id="861299.J421_2855"/>
<evidence type="ECO:0000256" key="2">
    <source>
        <dbReference type="SAM" id="Phobius"/>
    </source>
</evidence>
<name>W0RIX9_9BACT</name>
<sequence>MIGRKLVMAPIVAGGLLLAAARVGAVRPAPAPAPPSPGLLALGAAALVGLGLRARRERATGLDDWRPEPAKEPVVVQRVE</sequence>
<feature type="region of interest" description="Disordered" evidence="1">
    <location>
        <begin position="59"/>
        <end position="80"/>
    </location>
</feature>
<evidence type="ECO:0000313" key="4">
    <source>
        <dbReference type="Proteomes" id="UP000019151"/>
    </source>
</evidence>
<protein>
    <submittedName>
        <fullName evidence="3">Uncharacterized protein</fullName>
    </submittedName>
</protein>
<feature type="transmembrane region" description="Helical" evidence="2">
    <location>
        <begin position="35"/>
        <end position="52"/>
    </location>
</feature>
<keyword evidence="2" id="KW-1133">Transmembrane helix</keyword>
<accession>W0RIX9</accession>
<dbReference type="EMBL" id="CP007128">
    <property type="protein sequence ID" value="AHG90392.1"/>
    <property type="molecule type" value="Genomic_DNA"/>
</dbReference>
<dbReference type="AlphaFoldDB" id="W0RIX9"/>
<reference evidence="3 4" key="1">
    <citation type="journal article" date="2014" name="Genome Announc.">
        <title>Genome Sequence and Methylome of Soil Bacterium Gemmatirosa kalamazoonensis KBS708T, a Member of the Rarely Cultivated Gemmatimonadetes Phylum.</title>
        <authorList>
            <person name="Debruyn J.M."/>
            <person name="Radosevich M."/>
            <person name="Wommack K.E."/>
            <person name="Polson S.W."/>
            <person name="Hauser L.J."/>
            <person name="Fawaz M.N."/>
            <person name="Korlach J."/>
            <person name="Tsai Y.C."/>
        </authorList>
    </citation>
    <scope>NUCLEOTIDE SEQUENCE [LARGE SCALE GENOMIC DNA]</scope>
    <source>
        <strain evidence="3 4">KBS708</strain>
    </source>
</reference>
<dbReference type="Proteomes" id="UP000019151">
    <property type="component" value="Chromosome"/>
</dbReference>
<organism evidence="3 4">
    <name type="scientific">Gemmatirosa kalamazoonensis</name>
    <dbReference type="NCBI Taxonomy" id="861299"/>
    <lineage>
        <taxon>Bacteria</taxon>
        <taxon>Pseudomonadati</taxon>
        <taxon>Gemmatimonadota</taxon>
        <taxon>Gemmatimonadia</taxon>
        <taxon>Gemmatimonadales</taxon>
        <taxon>Gemmatimonadaceae</taxon>
        <taxon>Gemmatirosa</taxon>
    </lineage>
</organism>
<dbReference type="KEGG" id="gba:J421_2855"/>
<proteinExistence type="predicted"/>
<keyword evidence="2" id="KW-0472">Membrane</keyword>
<feature type="compositionally biased region" description="Basic and acidic residues" evidence="1">
    <location>
        <begin position="59"/>
        <end position="71"/>
    </location>
</feature>
<dbReference type="RefSeq" id="WP_025411861.1">
    <property type="nucleotide sequence ID" value="NZ_CP007128.1"/>
</dbReference>
<dbReference type="HOGENOM" id="CLU_2584722_0_0_0"/>
<gene>
    <name evidence="3" type="ORF">J421_2855</name>
</gene>
<dbReference type="InParanoid" id="W0RIX9"/>
<evidence type="ECO:0000313" key="3">
    <source>
        <dbReference type="EMBL" id="AHG90392.1"/>
    </source>
</evidence>
<keyword evidence="4" id="KW-1185">Reference proteome</keyword>